<reference evidence="4 6" key="2">
    <citation type="submission" date="2023-10" db="EMBL/GenBank/DDBJ databases">
        <title>Eight complete genome sequences of bacteria isolated from laboratory stock of Giant Kelp gametophytes.</title>
        <authorList>
            <person name="Tolentino B."/>
            <person name="Nuzhdin S."/>
        </authorList>
    </citation>
    <scope>NUCLEOTIDE SEQUENCE [LARGE SCALE GENOMIC DNA]</scope>
    <source>
        <strain evidence="4 6">LC.270.F.C4</strain>
    </source>
</reference>
<keyword evidence="1" id="KW-0812">Transmembrane</keyword>
<feature type="transmembrane region" description="Helical" evidence="1">
    <location>
        <begin position="323"/>
        <end position="344"/>
    </location>
</feature>
<dbReference type="PANTHER" id="PTHR35342:SF5">
    <property type="entry name" value="TRICARBOXYLIC TRANSPORT PROTEIN"/>
    <property type="match status" value="1"/>
</dbReference>
<reference evidence="3 5" key="1">
    <citation type="submission" date="2018-03" db="EMBL/GenBank/DDBJ databases">
        <title>Genomic Encyclopedia of Archaeal and Bacterial Type Strains, Phase II (KMG-II): from individual species to whole genera.</title>
        <authorList>
            <person name="Goeker M."/>
        </authorList>
    </citation>
    <scope>NUCLEOTIDE SEQUENCE [LARGE SCALE GENOMIC DNA]</scope>
    <source>
        <strain evidence="3 5">DSM 25328</strain>
    </source>
</reference>
<dbReference type="Proteomes" id="UP000237718">
    <property type="component" value="Unassembled WGS sequence"/>
</dbReference>
<keyword evidence="1" id="KW-0472">Membrane</keyword>
<feature type="transmembrane region" description="Helical" evidence="1">
    <location>
        <begin position="388"/>
        <end position="408"/>
    </location>
</feature>
<dbReference type="PANTHER" id="PTHR35342">
    <property type="entry name" value="TRICARBOXYLIC TRANSPORT PROTEIN"/>
    <property type="match status" value="1"/>
</dbReference>
<feature type="transmembrane region" description="Helical" evidence="1">
    <location>
        <begin position="465"/>
        <end position="490"/>
    </location>
</feature>
<feature type="transmembrane region" description="Helical" evidence="1">
    <location>
        <begin position="173"/>
        <end position="197"/>
    </location>
</feature>
<feature type="domain" description="DUF112" evidence="2">
    <location>
        <begin position="20"/>
        <end position="440"/>
    </location>
</feature>
<gene>
    <name evidence="3" type="ORF">CLV89_10423</name>
    <name evidence="4" type="ORF">R1T40_01590</name>
</gene>
<organism evidence="3 5">
    <name type="scientific">Tritonibacter scottomollicae</name>
    <name type="common">Epibacterium scottomollicae</name>
    <dbReference type="NCBI Taxonomy" id="483013"/>
    <lineage>
        <taxon>Bacteria</taxon>
        <taxon>Pseudomonadati</taxon>
        <taxon>Pseudomonadota</taxon>
        <taxon>Alphaproteobacteria</taxon>
        <taxon>Rhodobacterales</taxon>
        <taxon>Paracoccaceae</taxon>
        <taxon>Tritonibacter</taxon>
    </lineage>
</organism>
<feature type="transmembrane region" description="Helical" evidence="1">
    <location>
        <begin position="7"/>
        <end position="33"/>
    </location>
</feature>
<dbReference type="EMBL" id="CP136704">
    <property type="protein sequence ID" value="WOI33473.1"/>
    <property type="molecule type" value="Genomic_DNA"/>
</dbReference>
<feature type="transmembrane region" description="Helical" evidence="1">
    <location>
        <begin position="111"/>
        <end position="137"/>
    </location>
</feature>
<dbReference type="InterPro" id="IPR002823">
    <property type="entry name" value="DUF112_TM"/>
</dbReference>
<dbReference type="AlphaFoldDB" id="A0A2T1AHY2"/>
<name>A0A2T1AHY2_TRISK</name>
<evidence type="ECO:0000313" key="5">
    <source>
        <dbReference type="Proteomes" id="UP000237718"/>
    </source>
</evidence>
<protein>
    <submittedName>
        <fullName evidence="3">Putative tricarboxylic transport membrane protein</fullName>
    </submittedName>
    <submittedName>
        <fullName evidence="4">Tripartite tricarboxylate transporter permease</fullName>
    </submittedName>
</protein>
<evidence type="ECO:0000259" key="2">
    <source>
        <dbReference type="Pfam" id="PF01970"/>
    </source>
</evidence>
<proteinExistence type="predicted"/>
<accession>A0A2T1AHY2</accession>
<feature type="transmembrane region" description="Helical" evidence="1">
    <location>
        <begin position="415"/>
        <end position="445"/>
    </location>
</feature>
<evidence type="ECO:0000313" key="6">
    <source>
        <dbReference type="Proteomes" id="UP001302666"/>
    </source>
</evidence>
<dbReference type="RefSeq" id="WP_106163151.1">
    <property type="nucleotide sequence ID" value="NZ_CP136704.1"/>
</dbReference>
<feature type="transmembrane region" description="Helical" evidence="1">
    <location>
        <begin position="248"/>
        <end position="271"/>
    </location>
</feature>
<evidence type="ECO:0000313" key="4">
    <source>
        <dbReference type="EMBL" id="WOI33473.1"/>
    </source>
</evidence>
<feature type="transmembrane region" description="Helical" evidence="1">
    <location>
        <begin position="356"/>
        <end position="376"/>
    </location>
</feature>
<dbReference type="Pfam" id="PF01970">
    <property type="entry name" value="TctA"/>
    <property type="match status" value="1"/>
</dbReference>
<keyword evidence="6" id="KW-1185">Reference proteome</keyword>
<sequence length="500" mass="52014">MDILNSLIGGIAVAVTPLNLALAVFGCFAGTLIGALPGLGPVNGVAILIPVAFAMKLEPSSALIMLSCIYYGCMYGGRISSIMLNIPGDEPAIMTTLDGYPMARRGQAAKALGISAVASFVGATVATLGLTFFAPLLAKAAIHFGPADYFALYVMAFATIGGVTGVNPFKTLLAAMIGLLLASVGLDPGTGTARFTFGSFHLYDGFDPIVAIVGLFAVSEIIMYFESHALSGAGPVKLGRTLPRLREVFEGFGASIRGALIGFVCGVLPGAGASLGAFVSYSTEKQLNDKNGTFGTGDPRGIAAPEAGNNAASGGALIPMLTLGVPGSGTTAVMLALLVSLNIQPGPLLFERQPDLVWGLIAALYLANVVLLLLNIPMVGIFTRLLSLPQWFLMPVVVMVSFIGIYSISHSTFDLFVMIGFGLLGYALRKFDISLVPVVLGLLLGADMENNLRRALSISGGDFNILLQSPIALAIYAFTALMLAFSFGIAMRRRGPRSAK</sequence>
<feature type="transmembrane region" description="Helical" evidence="1">
    <location>
        <begin position="209"/>
        <end position="227"/>
    </location>
</feature>
<evidence type="ECO:0000313" key="3">
    <source>
        <dbReference type="EMBL" id="PRZ48201.1"/>
    </source>
</evidence>
<keyword evidence="1" id="KW-1133">Transmembrane helix</keyword>
<evidence type="ECO:0000256" key="1">
    <source>
        <dbReference type="SAM" id="Phobius"/>
    </source>
</evidence>
<dbReference type="Proteomes" id="UP001302666">
    <property type="component" value="Chromosome"/>
</dbReference>
<feature type="transmembrane region" description="Helical" evidence="1">
    <location>
        <begin position="149"/>
        <end position="166"/>
    </location>
</feature>
<dbReference type="OrthoDB" id="9791872at2"/>
<dbReference type="EMBL" id="PVUF01000004">
    <property type="protein sequence ID" value="PRZ48201.1"/>
    <property type="molecule type" value="Genomic_DNA"/>
</dbReference>